<dbReference type="EMBL" id="VSRR010010346">
    <property type="protein sequence ID" value="MPC51687.1"/>
    <property type="molecule type" value="Genomic_DNA"/>
</dbReference>
<keyword evidence="3" id="KW-1185">Reference proteome</keyword>
<dbReference type="OrthoDB" id="6347235at2759"/>
<dbReference type="Proteomes" id="UP000324222">
    <property type="component" value="Unassembled WGS sequence"/>
</dbReference>
<protein>
    <submittedName>
        <fullName evidence="2">Uncharacterized protein</fullName>
    </submittedName>
</protein>
<reference evidence="2 3" key="1">
    <citation type="submission" date="2019-05" db="EMBL/GenBank/DDBJ databases">
        <title>Another draft genome of Portunus trituberculatus and its Hox gene families provides insights of decapod evolution.</title>
        <authorList>
            <person name="Jeong J.-H."/>
            <person name="Song I."/>
            <person name="Kim S."/>
            <person name="Choi T."/>
            <person name="Kim D."/>
            <person name="Ryu S."/>
            <person name="Kim W."/>
        </authorList>
    </citation>
    <scope>NUCLEOTIDE SEQUENCE [LARGE SCALE GENOMIC DNA]</scope>
    <source>
        <tissue evidence="2">Muscle</tissue>
    </source>
</reference>
<evidence type="ECO:0000256" key="1">
    <source>
        <dbReference type="SAM" id="MobiDB-lite"/>
    </source>
</evidence>
<sequence>MAAMEQTHKHAASTYLIDQIEPPPEYASQTPSQPSSAAYDPQEDDYAEVLRRNAYNHQLVIESN</sequence>
<accession>A0A5B7G2A8</accession>
<feature type="compositionally biased region" description="Low complexity" evidence="1">
    <location>
        <begin position="27"/>
        <end position="38"/>
    </location>
</feature>
<name>A0A5B7G2A8_PORTR</name>
<evidence type="ECO:0000313" key="3">
    <source>
        <dbReference type="Proteomes" id="UP000324222"/>
    </source>
</evidence>
<dbReference type="AlphaFoldDB" id="A0A5B7G2A8"/>
<organism evidence="2 3">
    <name type="scientific">Portunus trituberculatus</name>
    <name type="common">Swimming crab</name>
    <name type="synonym">Neptunus trituberculatus</name>
    <dbReference type="NCBI Taxonomy" id="210409"/>
    <lineage>
        <taxon>Eukaryota</taxon>
        <taxon>Metazoa</taxon>
        <taxon>Ecdysozoa</taxon>
        <taxon>Arthropoda</taxon>
        <taxon>Crustacea</taxon>
        <taxon>Multicrustacea</taxon>
        <taxon>Malacostraca</taxon>
        <taxon>Eumalacostraca</taxon>
        <taxon>Eucarida</taxon>
        <taxon>Decapoda</taxon>
        <taxon>Pleocyemata</taxon>
        <taxon>Brachyura</taxon>
        <taxon>Eubrachyura</taxon>
        <taxon>Portunoidea</taxon>
        <taxon>Portunidae</taxon>
        <taxon>Portuninae</taxon>
        <taxon>Portunus</taxon>
    </lineage>
</organism>
<gene>
    <name evidence="2" type="ORF">E2C01_045539</name>
</gene>
<comment type="caution">
    <text evidence="2">The sequence shown here is derived from an EMBL/GenBank/DDBJ whole genome shotgun (WGS) entry which is preliminary data.</text>
</comment>
<evidence type="ECO:0000313" key="2">
    <source>
        <dbReference type="EMBL" id="MPC51687.1"/>
    </source>
</evidence>
<feature type="region of interest" description="Disordered" evidence="1">
    <location>
        <begin position="1"/>
        <end position="44"/>
    </location>
</feature>
<proteinExistence type="predicted"/>